<dbReference type="OrthoDB" id="9802228at2"/>
<dbReference type="GO" id="GO:0003908">
    <property type="term" value="F:methylated-DNA-[protein]-cysteine S-methyltransferase activity"/>
    <property type="evidence" value="ECO:0007669"/>
    <property type="project" value="UniProtKB-EC"/>
</dbReference>
<gene>
    <name evidence="9" type="ORF">C7455_10377</name>
</gene>
<feature type="domain" description="Methylguanine DNA methyltransferase ribonuclease-like" evidence="8">
    <location>
        <begin position="4"/>
        <end position="62"/>
    </location>
</feature>
<accession>A0A316GLT5</accession>
<comment type="catalytic activity">
    <reaction evidence="1">
        <text>a 4-O-methyl-thymidine in DNA + L-cysteinyl-[protein] = a thymidine in DNA + S-methyl-L-cysteinyl-[protein]</text>
        <dbReference type="Rhea" id="RHEA:53428"/>
        <dbReference type="Rhea" id="RHEA-COMP:10131"/>
        <dbReference type="Rhea" id="RHEA-COMP:10132"/>
        <dbReference type="Rhea" id="RHEA-COMP:13555"/>
        <dbReference type="Rhea" id="RHEA-COMP:13556"/>
        <dbReference type="ChEBI" id="CHEBI:29950"/>
        <dbReference type="ChEBI" id="CHEBI:82612"/>
        <dbReference type="ChEBI" id="CHEBI:137386"/>
        <dbReference type="ChEBI" id="CHEBI:137387"/>
        <dbReference type="EC" id="2.1.1.63"/>
    </reaction>
</comment>
<dbReference type="AlphaFoldDB" id="A0A316GLT5"/>
<dbReference type="PANTHER" id="PTHR10815:SF13">
    <property type="entry name" value="METHYLATED-DNA--PROTEIN-CYSTEINE METHYLTRANSFERASE"/>
    <property type="match status" value="1"/>
</dbReference>
<dbReference type="InterPro" id="IPR008332">
    <property type="entry name" value="MethylG_MeTrfase_N"/>
</dbReference>
<dbReference type="InterPro" id="IPR001497">
    <property type="entry name" value="MethylDNA_cys_MeTrfase_AS"/>
</dbReference>
<dbReference type="InterPro" id="IPR036631">
    <property type="entry name" value="MGMT_N_sf"/>
</dbReference>
<protein>
    <submittedName>
        <fullName evidence="9">Methylated-DNA-[protein]-cysteine S-methyltransferase</fullName>
    </submittedName>
</protein>
<dbReference type="EMBL" id="QGGW01000003">
    <property type="protein sequence ID" value="PWK60879.1"/>
    <property type="molecule type" value="Genomic_DNA"/>
</dbReference>
<sequence>MTRAALDTPLGPVWVEAQGASITASGWGEAGRAPDDPLLITALAQLSAYFGGTAAGFDLPLAHGRTGLQAAVLAALGDIPFGETRTYGDLSKILGAPAQAIGQACGANPLPILIPCHRVLSATGLGGFSAPGGVEAKVWLLRHEGAAGLLI</sequence>
<feature type="domain" description="Methylated-DNA-[protein]-cysteine S-methyltransferase DNA binding" evidence="7">
    <location>
        <begin position="69"/>
        <end position="146"/>
    </location>
</feature>
<evidence type="ECO:0000256" key="1">
    <source>
        <dbReference type="ARBA" id="ARBA00001286"/>
    </source>
</evidence>
<dbReference type="GO" id="GO:0032259">
    <property type="term" value="P:methylation"/>
    <property type="evidence" value="ECO:0007669"/>
    <property type="project" value="UniProtKB-KW"/>
</dbReference>
<dbReference type="Pfam" id="PF02870">
    <property type="entry name" value="Methyltransf_1N"/>
    <property type="match status" value="1"/>
</dbReference>
<evidence type="ECO:0000256" key="6">
    <source>
        <dbReference type="ARBA" id="ARBA00049348"/>
    </source>
</evidence>
<dbReference type="InterPro" id="IPR014048">
    <property type="entry name" value="MethylDNA_cys_MeTrfase_DNA-bd"/>
</dbReference>
<dbReference type="Gene3D" id="1.10.10.10">
    <property type="entry name" value="Winged helix-like DNA-binding domain superfamily/Winged helix DNA-binding domain"/>
    <property type="match status" value="1"/>
</dbReference>
<evidence type="ECO:0000259" key="7">
    <source>
        <dbReference type="Pfam" id="PF01035"/>
    </source>
</evidence>
<dbReference type="PANTHER" id="PTHR10815">
    <property type="entry name" value="METHYLATED-DNA--PROTEIN-CYSTEINE METHYLTRANSFERASE"/>
    <property type="match status" value="1"/>
</dbReference>
<evidence type="ECO:0000259" key="8">
    <source>
        <dbReference type="Pfam" id="PF02870"/>
    </source>
</evidence>
<dbReference type="SUPFAM" id="SSF53155">
    <property type="entry name" value="Methylated DNA-protein cysteine methyltransferase domain"/>
    <property type="match status" value="1"/>
</dbReference>
<evidence type="ECO:0000313" key="9">
    <source>
        <dbReference type="EMBL" id="PWK60879.1"/>
    </source>
</evidence>
<dbReference type="Proteomes" id="UP000245708">
    <property type="component" value="Unassembled WGS sequence"/>
</dbReference>
<evidence type="ECO:0000256" key="5">
    <source>
        <dbReference type="ARBA" id="ARBA00023204"/>
    </source>
</evidence>
<dbReference type="Gene3D" id="3.30.160.70">
    <property type="entry name" value="Methylated DNA-protein cysteine methyltransferase domain"/>
    <property type="match status" value="1"/>
</dbReference>
<comment type="catalytic activity">
    <reaction evidence="6">
        <text>a 6-O-methyl-2'-deoxyguanosine in DNA + L-cysteinyl-[protein] = S-methyl-L-cysteinyl-[protein] + a 2'-deoxyguanosine in DNA</text>
        <dbReference type="Rhea" id="RHEA:24000"/>
        <dbReference type="Rhea" id="RHEA-COMP:10131"/>
        <dbReference type="Rhea" id="RHEA-COMP:10132"/>
        <dbReference type="Rhea" id="RHEA-COMP:11367"/>
        <dbReference type="Rhea" id="RHEA-COMP:11368"/>
        <dbReference type="ChEBI" id="CHEBI:29950"/>
        <dbReference type="ChEBI" id="CHEBI:82612"/>
        <dbReference type="ChEBI" id="CHEBI:85445"/>
        <dbReference type="ChEBI" id="CHEBI:85448"/>
        <dbReference type="EC" id="2.1.1.63"/>
    </reaction>
</comment>
<dbReference type="RefSeq" id="WP_109666995.1">
    <property type="nucleotide sequence ID" value="NZ_QGGW01000003.1"/>
</dbReference>
<keyword evidence="3 9" id="KW-0808">Transferase</keyword>
<keyword evidence="10" id="KW-1185">Reference proteome</keyword>
<name>A0A316GLT5_9RHOB</name>
<dbReference type="PROSITE" id="PS00374">
    <property type="entry name" value="MGMT"/>
    <property type="match status" value="1"/>
</dbReference>
<evidence type="ECO:0000256" key="4">
    <source>
        <dbReference type="ARBA" id="ARBA00022763"/>
    </source>
</evidence>
<reference evidence="9 10" key="1">
    <citation type="submission" date="2018-05" db="EMBL/GenBank/DDBJ databases">
        <title>Genomic Encyclopedia of Type Strains, Phase IV (KMG-IV): sequencing the most valuable type-strain genomes for metagenomic binning, comparative biology and taxonomic classification.</title>
        <authorList>
            <person name="Goeker M."/>
        </authorList>
    </citation>
    <scope>NUCLEOTIDE SEQUENCE [LARGE SCALE GENOMIC DNA]</scope>
    <source>
        <strain evidence="9 10">DSM 16097</strain>
    </source>
</reference>
<dbReference type="SUPFAM" id="SSF46767">
    <property type="entry name" value="Methylated DNA-protein cysteine methyltransferase, C-terminal domain"/>
    <property type="match status" value="1"/>
</dbReference>
<dbReference type="InterPro" id="IPR036217">
    <property type="entry name" value="MethylDNA_cys_MeTrfase_DNAb"/>
</dbReference>
<dbReference type="NCBIfam" id="TIGR00589">
    <property type="entry name" value="ogt"/>
    <property type="match status" value="1"/>
</dbReference>
<evidence type="ECO:0000256" key="2">
    <source>
        <dbReference type="ARBA" id="ARBA00022603"/>
    </source>
</evidence>
<dbReference type="InterPro" id="IPR036388">
    <property type="entry name" value="WH-like_DNA-bd_sf"/>
</dbReference>
<organism evidence="9 10">
    <name type="scientific">Roseicyclus mahoneyensis</name>
    <dbReference type="NCBI Taxonomy" id="164332"/>
    <lineage>
        <taxon>Bacteria</taxon>
        <taxon>Pseudomonadati</taxon>
        <taxon>Pseudomonadota</taxon>
        <taxon>Alphaproteobacteria</taxon>
        <taxon>Rhodobacterales</taxon>
        <taxon>Roseobacteraceae</taxon>
        <taxon>Roseicyclus</taxon>
    </lineage>
</organism>
<evidence type="ECO:0000313" key="10">
    <source>
        <dbReference type="Proteomes" id="UP000245708"/>
    </source>
</evidence>
<proteinExistence type="predicted"/>
<dbReference type="GO" id="GO:0006281">
    <property type="term" value="P:DNA repair"/>
    <property type="evidence" value="ECO:0007669"/>
    <property type="project" value="UniProtKB-KW"/>
</dbReference>
<keyword evidence="5" id="KW-0234">DNA repair</keyword>
<comment type="caution">
    <text evidence="9">The sequence shown here is derived from an EMBL/GenBank/DDBJ whole genome shotgun (WGS) entry which is preliminary data.</text>
</comment>
<dbReference type="CDD" id="cd06445">
    <property type="entry name" value="ATase"/>
    <property type="match status" value="1"/>
</dbReference>
<keyword evidence="2 9" id="KW-0489">Methyltransferase</keyword>
<keyword evidence="4" id="KW-0227">DNA damage</keyword>
<dbReference type="Pfam" id="PF01035">
    <property type="entry name" value="DNA_binding_1"/>
    <property type="match status" value="1"/>
</dbReference>
<evidence type="ECO:0000256" key="3">
    <source>
        <dbReference type="ARBA" id="ARBA00022679"/>
    </source>
</evidence>